<organism evidence="1 2">
    <name type="scientific">Burkholderia ubonensis subsp. mesacidophila</name>
    <dbReference type="NCBI Taxonomy" id="265293"/>
    <lineage>
        <taxon>Bacteria</taxon>
        <taxon>Pseudomonadati</taxon>
        <taxon>Pseudomonadota</taxon>
        <taxon>Betaproteobacteria</taxon>
        <taxon>Burkholderiales</taxon>
        <taxon>Burkholderiaceae</taxon>
        <taxon>Burkholderia</taxon>
        <taxon>Burkholderia cepacia complex</taxon>
    </lineage>
</organism>
<dbReference type="AlphaFoldDB" id="A0A2A4FB64"/>
<gene>
    <name evidence="1" type="ORF">BZL54_23635</name>
</gene>
<reference evidence="1 2" key="1">
    <citation type="submission" date="2017-01" db="EMBL/GenBank/DDBJ databases">
        <title>Whole-Genome Shotgun Sequencing of Two beta-Proteobacterial Species in Search of the Bulgecin Biosynthetic Cluster.</title>
        <authorList>
            <person name="Horsman M.E."/>
            <person name="Marous D.R."/>
            <person name="Li R."/>
            <person name="Oliver R.A."/>
            <person name="Byun B."/>
            <person name="Emrich S.J."/>
            <person name="Boggess B."/>
            <person name="Townsend C.A."/>
            <person name="Mobashery S."/>
        </authorList>
    </citation>
    <scope>NUCLEOTIDE SEQUENCE [LARGE SCALE GENOMIC DNA]</scope>
    <source>
        <strain evidence="1 2">ATCC 31433</strain>
    </source>
</reference>
<evidence type="ECO:0000313" key="1">
    <source>
        <dbReference type="EMBL" id="PCE29910.1"/>
    </source>
</evidence>
<comment type="caution">
    <text evidence="1">The sequence shown here is derived from an EMBL/GenBank/DDBJ whole genome shotgun (WGS) entry which is preliminary data.</text>
</comment>
<sequence>MKPVKKTKGVKGRRPLPREWLLPLPPAHVRDISLKCHMALVALRGNHGHEELLLRLRTSVYLVFVSLADVRSHAASLELCLEAERVLDACAERAANGDAWALRDDECAALEQLLTVHDACVETLSRSRLADLWRHVCAFAQSGIQAPLALAVAKIREREMHAMHGMAA</sequence>
<protein>
    <recommendedName>
        <fullName evidence="3">Fis family transcriptional regulator</fullName>
    </recommendedName>
</protein>
<dbReference type="GeneID" id="69003138"/>
<evidence type="ECO:0008006" key="3">
    <source>
        <dbReference type="Google" id="ProtNLM"/>
    </source>
</evidence>
<dbReference type="RefSeq" id="WP_084909824.1">
    <property type="nucleotide sequence ID" value="NZ_CP020738.1"/>
</dbReference>
<dbReference type="Proteomes" id="UP000217994">
    <property type="component" value="Unassembled WGS sequence"/>
</dbReference>
<dbReference type="EMBL" id="MTZU01000074">
    <property type="protein sequence ID" value="PCE29910.1"/>
    <property type="molecule type" value="Genomic_DNA"/>
</dbReference>
<name>A0A2A4FB64_9BURK</name>
<proteinExistence type="predicted"/>
<accession>A0A2A4FB64</accession>
<evidence type="ECO:0000313" key="2">
    <source>
        <dbReference type="Proteomes" id="UP000217994"/>
    </source>
</evidence>